<comment type="subcellular location">
    <subcellularLocation>
        <location evidence="1 9">Cytoplasm</location>
    </subcellularLocation>
</comment>
<dbReference type="RefSeq" id="WP_117954032.1">
    <property type="nucleotide sequence ID" value="NZ_QRAN01000008.1"/>
</dbReference>
<evidence type="ECO:0000313" key="11">
    <source>
        <dbReference type="EMBL" id="RLQ22185.1"/>
    </source>
</evidence>
<organism evidence="11 12">
    <name type="scientific">Seongchinamella sediminis</name>
    <dbReference type="NCBI Taxonomy" id="2283635"/>
    <lineage>
        <taxon>Bacteria</taxon>
        <taxon>Pseudomonadati</taxon>
        <taxon>Pseudomonadota</taxon>
        <taxon>Gammaproteobacteria</taxon>
        <taxon>Cellvibrionales</taxon>
        <taxon>Halieaceae</taxon>
        <taxon>Seongchinamella</taxon>
    </lineage>
</organism>
<feature type="domain" description="YrdC-like" evidence="10">
    <location>
        <begin position="7"/>
        <end position="188"/>
    </location>
</feature>
<keyword evidence="12" id="KW-1185">Reference proteome</keyword>
<evidence type="ECO:0000256" key="4">
    <source>
        <dbReference type="ARBA" id="ARBA00022694"/>
    </source>
</evidence>
<dbReference type="GO" id="GO:0000049">
    <property type="term" value="F:tRNA binding"/>
    <property type="evidence" value="ECO:0007669"/>
    <property type="project" value="TreeGrafter"/>
</dbReference>
<dbReference type="HAMAP" id="MF_01852">
    <property type="entry name" value="TsaC"/>
    <property type="match status" value="1"/>
</dbReference>
<dbReference type="GO" id="GO:0061710">
    <property type="term" value="F:L-threonylcarbamoyladenylate synthase"/>
    <property type="evidence" value="ECO:0007669"/>
    <property type="project" value="UniProtKB-EC"/>
</dbReference>
<evidence type="ECO:0000256" key="9">
    <source>
        <dbReference type="HAMAP-Rule" id="MF_01852"/>
    </source>
</evidence>
<dbReference type="GO" id="GO:0005524">
    <property type="term" value="F:ATP binding"/>
    <property type="evidence" value="ECO:0007669"/>
    <property type="project" value="UniProtKB-UniRule"/>
</dbReference>
<dbReference type="InterPro" id="IPR023535">
    <property type="entry name" value="TC-AMP_synthase"/>
</dbReference>
<dbReference type="EC" id="2.7.7.87" evidence="9"/>
<evidence type="ECO:0000256" key="8">
    <source>
        <dbReference type="ARBA" id="ARBA00048366"/>
    </source>
</evidence>
<evidence type="ECO:0000256" key="2">
    <source>
        <dbReference type="ARBA" id="ARBA00022490"/>
    </source>
</evidence>
<dbReference type="InterPro" id="IPR050156">
    <property type="entry name" value="TC-AMP_synthase_SUA5"/>
</dbReference>
<gene>
    <name evidence="9" type="primary">tsaC</name>
    <name evidence="11" type="ORF">DWB85_09140</name>
</gene>
<dbReference type="PANTHER" id="PTHR17490">
    <property type="entry name" value="SUA5"/>
    <property type="match status" value="1"/>
</dbReference>
<keyword evidence="7 9" id="KW-0067">ATP-binding</keyword>
<dbReference type="Pfam" id="PF01300">
    <property type="entry name" value="Sua5_yciO_yrdC"/>
    <property type="match status" value="1"/>
</dbReference>
<proteinExistence type="inferred from homology"/>
<keyword evidence="2 9" id="KW-0963">Cytoplasm</keyword>
<dbReference type="InterPro" id="IPR006070">
    <property type="entry name" value="Sua5-like_dom"/>
</dbReference>
<comment type="catalytic activity">
    <reaction evidence="8 9">
        <text>L-threonine + hydrogencarbonate + ATP = L-threonylcarbamoyladenylate + diphosphate + H2O</text>
        <dbReference type="Rhea" id="RHEA:36407"/>
        <dbReference type="ChEBI" id="CHEBI:15377"/>
        <dbReference type="ChEBI" id="CHEBI:17544"/>
        <dbReference type="ChEBI" id="CHEBI:30616"/>
        <dbReference type="ChEBI" id="CHEBI:33019"/>
        <dbReference type="ChEBI" id="CHEBI:57926"/>
        <dbReference type="ChEBI" id="CHEBI:73682"/>
        <dbReference type="EC" id="2.7.7.87"/>
    </reaction>
</comment>
<dbReference type="GO" id="GO:0006450">
    <property type="term" value="P:regulation of translational fidelity"/>
    <property type="evidence" value="ECO:0007669"/>
    <property type="project" value="TreeGrafter"/>
</dbReference>
<keyword evidence="3 9" id="KW-0808">Transferase</keyword>
<evidence type="ECO:0000256" key="1">
    <source>
        <dbReference type="ARBA" id="ARBA00004496"/>
    </source>
</evidence>
<comment type="similarity">
    <text evidence="9">Belongs to the SUA5 family. TsaC subfamily.</text>
</comment>
<comment type="function">
    <text evidence="9">Required for the formation of a threonylcarbamoyl group on adenosine at position 37 (t(6)A37) in tRNAs that read codons beginning with adenine. Catalyzes the conversion of L-threonine, HCO(3)(-)/CO(2) and ATP to give threonylcarbamoyl-AMP (TC-AMP) as the acyladenylate intermediate, with the release of diphosphate.</text>
</comment>
<keyword evidence="5 9" id="KW-0548">Nucleotidyltransferase</keyword>
<dbReference type="Gene3D" id="3.90.870.10">
    <property type="entry name" value="DHBP synthase"/>
    <property type="match status" value="1"/>
</dbReference>
<sequence length="188" mass="19606">MPARPSQLRLAAALAALENEGVVACPTEAVWGLSCDPDSERAVSRLLALKDRPVAKGLILVAASESQLAFLLADLPAAQLATLRASWPGPNTWLVPHRGRVQPWIHGRFPSVAVRVSAHPVVRALCQAFGGPLVSTSANPAGAQPPRAGFQVRRYFGAELDGMLPGEVGGASGPSQIRDLASGAVIRA</sequence>
<dbReference type="InterPro" id="IPR017945">
    <property type="entry name" value="DHBP_synth_RibB-like_a/b_dom"/>
</dbReference>
<accession>A0A3L7DZU3</accession>
<evidence type="ECO:0000256" key="6">
    <source>
        <dbReference type="ARBA" id="ARBA00022741"/>
    </source>
</evidence>
<evidence type="ECO:0000259" key="10">
    <source>
        <dbReference type="PROSITE" id="PS51163"/>
    </source>
</evidence>
<dbReference type="GO" id="GO:0005737">
    <property type="term" value="C:cytoplasm"/>
    <property type="evidence" value="ECO:0007669"/>
    <property type="project" value="UniProtKB-SubCell"/>
</dbReference>
<evidence type="ECO:0000256" key="7">
    <source>
        <dbReference type="ARBA" id="ARBA00022840"/>
    </source>
</evidence>
<evidence type="ECO:0000313" key="12">
    <source>
        <dbReference type="Proteomes" id="UP000265509"/>
    </source>
</evidence>
<dbReference type="AlphaFoldDB" id="A0A3L7DZU3"/>
<dbReference type="EMBL" id="QRAN01000008">
    <property type="protein sequence ID" value="RLQ22185.1"/>
    <property type="molecule type" value="Genomic_DNA"/>
</dbReference>
<dbReference type="Proteomes" id="UP000265509">
    <property type="component" value="Unassembled WGS sequence"/>
</dbReference>
<evidence type="ECO:0000256" key="3">
    <source>
        <dbReference type="ARBA" id="ARBA00022679"/>
    </source>
</evidence>
<comment type="caution">
    <text evidence="11">The sequence shown here is derived from an EMBL/GenBank/DDBJ whole genome shotgun (WGS) entry which is preliminary data.</text>
</comment>
<dbReference type="PROSITE" id="PS51163">
    <property type="entry name" value="YRDC"/>
    <property type="match status" value="1"/>
</dbReference>
<dbReference type="OrthoDB" id="9814580at2"/>
<dbReference type="GO" id="GO:0002949">
    <property type="term" value="P:tRNA threonylcarbamoyladenosine modification"/>
    <property type="evidence" value="ECO:0007669"/>
    <property type="project" value="UniProtKB-UniRule"/>
</dbReference>
<dbReference type="PANTHER" id="PTHR17490:SF18">
    <property type="entry name" value="THREONYLCARBAMOYL-AMP SYNTHASE"/>
    <property type="match status" value="1"/>
</dbReference>
<dbReference type="GO" id="GO:0003725">
    <property type="term" value="F:double-stranded RNA binding"/>
    <property type="evidence" value="ECO:0007669"/>
    <property type="project" value="InterPro"/>
</dbReference>
<reference evidence="11 12" key="1">
    <citation type="submission" date="2018-07" db="EMBL/GenBank/DDBJ databases">
        <title>Halioglobus sp. genome submission.</title>
        <authorList>
            <person name="Ye M.-Q."/>
            <person name="Du Z.-J."/>
        </authorList>
    </citation>
    <scope>NUCLEOTIDE SEQUENCE [LARGE SCALE GENOMIC DNA]</scope>
    <source>
        <strain evidence="11 12">U0301</strain>
    </source>
</reference>
<keyword evidence="6 9" id="KW-0547">Nucleotide-binding</keyword>
<name>A0A3L7DZU3_9GAMM</name>
<dbReference type="FunFam" id="3.90.870.10:FF:000004">
    <property type="entry name" value="Threonylcarbamoyl-AMP synthase"/>
    <property type="match status" value="1"/>
</dbReference>
<evidence type="ECO:0000256" key="5">
    <source>
        <dbReference type="ARBA" id="ARBA00022695"/>
    </source>
</evidence>
<keyword evidence="4 9" id="KW-0819">tRNA processing</keyword>
<protein>
    <recommendedName>
        <fullName evidence="9">Threonylcarbamoyl-AMP synthase</fullName>
        <shortName evidence="9">TC-AMP synthase</shortName>
        <ecNumber evidence="9">2.7.7.87</ecNumber>
    </recommendedName>
    <alternativeName>
        <fullName evidence="9">L-threonylcarbamoyladenylate synthase</fullName>
    </alternativeName>
    <alternativeName>
        <fullName evidence="9">t(6)A37 threonylcarbamoyladenosine biosynthesis protein TsaC</fullName>
    </alternativeName>
    <alternativeName>
        <fullName evidence="9">tRNA threonylcarbamoyladenosine biosynthesis protein TsaC</fullName>
    </alternativeName>
</protein>
<dbReference type="SUPFAM" id="SSF55821">
    <property type="entry name" value="YrdC/RibB"/>
    <property type="match status" value="1"/>
</dbReference>